<dbReference type="GO" id="GO:0008764">
    <property type="term" value="F:UDP-N-acetylmuramoylalanine-D-glutamate ligase activity"/>
    <property type="evidence" value="ECO:0007669"/>
    <property type="project" value="UniProtKB-UniRule"/>
</dbReference>
<protein>
    <recommendedName>
        <fullName evidence="7 8">UDP-N-acetylmuramoylalanine--D-glutamate ligase</fullName>
        <ecNumber evidence="7 8">6.3.2.9</ecNumber>
    </recommendedName>
    <alternativeName>
        <fullName evidence="7">D-glutamic acid-adding enzyme</fullName>
    </alternativeName>
    <alternativeName>
        <fullName evidence="7">UDP-N-acetylmuramoyl-L-alanyl-D-glutamate synthetase</fullName>
    </alternativeName>
</protein>
<keyword evidence="7 8" id="KW-0132">Cell division</keyword>
<dbReference type="InterPro" id="IPR004101">
    <property type="entry name" value="Mur_ligase_C"/>
</dbReference>
<dbReference type="PANTHER" id="PTHR43692:SF1">
    <property type="entry name" value="UDP-N-ACETYLMURAMOYLALANINE--D-GLUTAMATE LIGASE"/>
    <property type="match status" value="1"/>
</dbReference>
<evidence type="ECO:0000256" key="6">
    <source>
        <dbReference type="ARBA" id="ARBA00022840"/>
    </source>
</evidence>
<evidence type="ECO:0000256" key="2">
    <source>
        <dbReference type="ARBA" id="ARBA00004752"/>
    </source>
</evidence>
<feature type="binding site" evidence="7">
    <location>
        <begin position="112"/>
        <end position="118"/>
    </location>
    <ligand>
        <name>ATP</name>
        <dbReference type="ChEBI" id="CHEBI:30616"/>
    </ligand>
</feature>
<keyword evidence="7 8" id="KW-0573">Peptidoglycan synthesis</keyword>
<dbReference type="PANTHER" id="PTHR43692">
    <property type="entry name" value="UDP-N-ACETYLMURAMOYLALANINE--D-GLUTAMATE LIGASE"/>
    <property type="match status" value="1"/>
</dbReference>
<comment type="caution">
    <text evidence="11">The sequence shown here is derived from an EMBL/GenBank/DDBJ whole genome shotgun (WGS) entry which is preliminary data.</text>
</comment>
<dbReference type="NCBIfam" id="TIGR01087">
    <property type="entry name" value="murD"/>
    <property type="match status" value="1"/>
</dbReference>
<sequence>MSMKALVAGTGIAGTASAEVLLARGAEVTVYDRVDGPALEALRAAGARVVHGEEPPLAVLDEVTDVVLSPGFAPHHPLAAAAVARGLDVYCEPELAWRIRPEGGAPWLALTGTNGKTTVVTMLAAILSAAGLNTAALGNFGVPLVTAVDAGYDVLAVELSSFQLYWSRDLAPEAGAILNLAEDHLEWHGDFTSYAAAKTNIWRAGACIGNLDDELTAAALGEAKGLHVGFTLGHPPAGSFGVIDDVLVDHTGPEAVELCRTSDVHVPGRHNIANALAAATLARLHGVKPAAIAAGLRGYTPEPHRIAHIATVGGVDYIDDSKATSPHAANVSLEAYERIVWIAGGQLKGVDVNELVAAHAHRLHGVVLLGVDRAELAAAVAKHAPGVPIVDIATTAPEEAMTEAVTAAARMAHDGDTVLLAPVGASKDMYRGYPHRGMAFAEAVEVLSR</sequence>
<dbReference type="GO" id="GO:0009252">
    <property type="term" value="P:peptidoglycan biosynthetic process"/>
    <property type="evidence" value="ECO:0007669"/>
    <property type="project" value="UniProtKB-UniRule"/>
</dbReference>
<dbReference type="UniPathway" id="UPA00219"/>
<comment type="pathway">
    <text evidence="2 7 8">Cell wall biogenesis; peptidoglycan biosynthesis.</text>
</comment>
<dbReference type="Pfam" id="PF21799">
    <property type="entry name" value="MurD-like_N"/>
    <property type="match status" value="1"/>
</dbReference>
<comment type="function">
    <text evidence="7 8">Cell wall formation. Catalyzes the addition of glutamate to the nucleotide precursor UDP-N-acetylmuramoyl-L-alanine (UMA).</text>
</comment>
<comment type="catalytic activity">
    <reaction evidence="7 8">
        <text>UDP-N-acetyl-alpha-D-muramoyl-L-alanine + D-glutamate + ATP = UDP-N-acetyl-alpha-D-muramoyl-L-alanyl-D-glutamate + ADP + phosphate + H(+)</text>
        <dbReference type="Rhea" id="RHEA:16429"/>
        <dbReference type="ChEBI" id="CHEBI:15378"/>
        <dbReference type="ChEBI" id="CHEBI:29986"/>
        <dbReference type="ChEBI" id="CHEBI:30616"/>
        <dbReference type="ChEBI" id="CHEBI:43474"/>
        <dbReference type="ChEBI" id="CHEBI:83898"/>
        <dbReference type="ChEBI" id="CHEBI:83900"/>
        <dbReference type="ChEBI" id="CHEBI:456216"/>
        <dbReference type="EC" id="6.3.2.9"/>
    </reaction>
</comment>
<keyword evidence="4 7" id="KW-0436">Ligase</keyword>
<dbReference type="GO" id="GO:0051301">
    <property type="term" value="P:cell division"/>
    <property type="evidence" value="ECO:0007669"/>
    <property type="project" value="UniProtKB-KW"/>
</dbReference>
<proteinExistence type="inferred from homology"/>
<keyword evidence="3 7" id="KW-0963">Cytoplasm</keyword>
<evidence type="ECO:0000259" key="10">
    <source>
        <dbReference type="Pfam" id="PF08245"/>
    </source>
</evidence>
<evidence type="ECO:0000256" key="7">
    <source>
        <dbReference type="HAMAP-Rule" id="MF_00639"/>
    </source>
</evidence>
<keyword evidence="6 7" id="KW-0067">ATP-binding</keyword>
<dbReference type="Gene3D" id="3.90.190.20">
    <property type="entry name" value="Mur ligase, C-terminal domain"/>
    <property type="match status" value="1"/>
</dbReference>
<dbReference type="HAMAP" id="MF_00639">
    <property type="entry name" value="MurD"/>
    <property type="match status" value="1"/>
</dbReference>
<dbReference type="SUPFAM" id="SSF53244">
    <property type="entry name" value="MurD-like peptide ligases, peptide-binding domain"/>
    <property type="match status" value="1"/>
</dbReference>
<name>A0A841F942_9ACTN</name>
<evidence type="ECO:0000256" key="5">
    <source>
        <dbReference type="ARBA" id="ARBA00022741"/>
    </source>
</evidence>
<dbReference type="Pfam" id="PF08245">
    <property type="entry name" value="Mur_ligase_M"/>
    <property type="match status" value="1"/>
</dbReference>
<dbReference type="GO" id="GO:0071555">
    <property type="term" value="P:cell wall organization"/>
    <property type="evidence" value="ECO:0007669"/>
    <property type="project" value="UniProtKB-KW"/>
</dbReference>
<dbReference type="GO" id="GO:0008360">
    <property type="term" value="P:regulation of cell shape"/>
    <property type="evidence" value="ECO:0007669"/>
    <property type="project" value="UniProtKB-KW"/>
</dbReference>
<keyword evidence="7 8" id="KW-0133">Cell shape</keyword>
<dbReference type="GO" id="GO:0005737">
    <property type="term" value="C:cytoplasm"/>
    <property type="evidence" value="ECO:0007669"/>
    <property type="project" value="UniProtKB-SubCell"/>
</dbReference>
<accession>A0A841F942</accession>
<dbReference type="SUPFAM" id="SSF51984">
    <property type="entry name" value="MurCD N-terminal domain"/>
    <property type="match status" value="1"/>
</dbReference>
<evidence type="ECO:0000256" key="3">
    <source>
        <dbReference type="ARBA" id="ARBA00022490"/>
    </source>
</evidence>
<dbReference type="Pfam" id="PF02875">
    <property type="entry name" value="Mur_ligase_C"/>
    <property type="match status" value="1"/>
</dbReference>
<dbReference type="EC" id="6.3.2.9" evidence="7 8"/>
<evidence type="ECO:0000313" key="11">
    <source>
        <dbReference type="EMBL" id="MBB6032766.1"/>
    </source>
</evidence>
<dbReference type="SUPFAM" id="SSF53623">
    <property type="entry name" value="MurD-like peptide ligases, catalytic domain"/>
    <property type="match status" value="1"/>
</dbReference>
<evidence type="ECO:0000256" key="8">
    <source>
        <dbReference type="RuleBase" id="RU003664"/>
    </source>
</evidence>
<dbReference type="InterPro" id="IPR036615">
    <property type="entry name" value="Mur_ligase_C_dom_sf"/>
</dbReference>
<dbReference type="Proteomes" id="UP000548476">
    <property type="component" value="Unassembled WGS sequence"/>
</dbReference>
<keyword evidence="7 8" id="KW-0961">Cell wall biogenesis/degradation</keyword>
<organism evidence="11 12">
    <name type="scientific">Phytomonospora endophytica</name>
    <dbReference type="NCBI Taxonomy" id="714109"/>
    <lineage>
        <taxon>Bacteria</taxon>
        <taxon>Bacillati</taxon>
        <taxon>Actinomycetota</taxon>
        <taxon>Actinomycetes</taxon>
        <taxon>Micromonosporales</taxon>
        <taxon>Micromonosporaceae</taxon>
        <taxon>Phytomonospora</taxon>
    </lineage>
</organism>
<dbReference type="RefSeq" id="WP_275414559.1">
    <property type="nucleotide sequence ID" value="NZ_BONT01000034.1"/>
</dbReference>
<dbReference type="AlphaFoldDB" id="A0A841F942"/>
<evidence type="ECO:0000259" key="9">
    <source>
        <dbReference type="Pfam" id="PF02875"/>
    </source>
</evidence>
<reference evidence="11 12" key="1">
    <citation type="submission" date="2020-08" db="EMBL/GenBank/DDBJ databases">
        <title>Genomic Encyclopedia of Type Strains, Phase IV (KMG-IV): sequencing the most valuable type-strain genomes for metagenomic binning, comparative biology and taxonomic classification.</title>
        <authorList>
            <person name="Goeker M."/>
        </authorList>
    </citation>
    <scope>NUCLEOTIDE SEQUENCE [LARGE SCALE GENOMIC DNA]</scope>
    <source>
        <strain evidence="11 12">YIM 65646</strain>
    </source>
</reference>
<comment type="similarity">
    <text evidence="7">Belongs to the MurCDEF family.</text>
</comment>
<dbReference type="InterPro" id="IPR013221">
    <property type="entry name" value="Mur_ligase_cen"/>
</dbReference>
<keyword evidence="5 7" id="KW-0547">Nucleotide-binding</keyword>
<dbReference type="Gene3D" id="3.40.50.720">
    <property type="entry name" value="NAD(P)-binding Rossmann-like Domain"/>
    <property type="match status" value="1"/>
</dbReference>
<dbReference type="GO" id="GO:0005524">
    <property type="term" value="F:ATP binding"/>
    <property type="evidence" value="ECO:0007669"/>
    <property type="project" value="UniProtKB-UniRule"/>
</dbReference>
<evidence type="ECO:0000313" key="12">
    <source>
        <dbReference type="Proteomes" id="UP000548476"/>
    </source>
</evidence>
<dbReference type="InterPro" id="IPR036565">
    <property type="entry name" value="Mur-like_cat_sf"/>
</dbReference>
<evidence type="ECO:0000256" key="1">
    <source>
        <dbReference type="ARBA" id="ARBA00004496"/>
    </source>
</evidence>
<dbReference type="Gene3D" id="3.40.1190.10">
    <property type="entry name" value="Mur-like, catalytic domain"/>
    <property type="match status" value="1"/>
</dbReference>
<feature type="domain" description="Mur ligase C-terminal" evidence="9">
    <location>
        <begin position="304"/>
        <end position="422"/>
    </location>
</feature>
<keyword evidence="7 8" id="KW-0131">Cell cycle</keyword>
<gene>
    <name evidence="7" type="primary">murD</name>
    <name evidence="11" type="ORF">HNR73_000608</name>
</gene>
<comment type="subcellular location">
    <subcellularLocation>
        <location evidence="1 7 8">Cytoplasm</location>
    </subcellularLocation>
</comment>
<keyword evidence="12" id="KW-1185">Reference proteome</keyword>
<dbReference type="EMBL" id="JACHGT010000001">
    <property type="protein sequence ID" value="MBB6032766.1"/>
    <property type="molecule type" value="Genomic_DNA"/>
</dbReference>
<evidence type="ECO:0000256" key="4">
    <source>
        <dbReference type="ARBA" id="ARBA00022598"/>
    </source>
</evidence>
<feature type="domain" description="Mur ligase central" evidence="10">
    <location>
        <begin position="111"/>
        <end position="281"/>
    </location>
</feature>
<dbReference type="InterPro" id="IPR005762">
    <property type="entry name" value="MurD"/>
</dbReference>